<proteinExistence type="predicted"/>
<feature type="non-terminal residue" evidence="1">
    <location>
        <position position="147"/>
    </location>
</feature>
<evidence type="ECO:0000313" key="1">
    <source>
        <dbReference type="EMBL" id="GAH16114.1"/>
    </source>
</evidence>
<name>X1EG44_9ZZZZ</name>
<dbReference type="AlphaFoldDB" id="X1EG44"/>
<protein>
    <submittedName>
        <fullName evidence="1">Uncharacterized protein</fullName>
    </submittedName>
</protein>
<dbReference type="EMBL" id="BART01034269">
    <property type="protein sequence ID" value="GAH16114.1"/>
    <property type="molecule type" value="Genomic_DNA"/>
</dbReference>
<accession>X1EG44</accession>
<gene>
    <name evidence="1" type="ORF">S01H4_58626</name>
</gene>
<comment type="caution">
    <text evidence="1">The sequence shown here is derived from an EMBL/GenBank/DDBJ whole genome shotgun (WGS) entry which is preliminary data.</text>
</comment>
<reference evidence="1" key="1">
    <citation type="journal article" date="2014" name="Front. Microbiol.">
        <title>High frequency of phylogenetically diverse reductive dehalogenase-homologous genes in deep subseafloor sedimentary metagenomes.</title>
        <authorList>
            <person name="Kawai M."/>
            <person name="Futagami T."/>
            <person name="Toyoda A."/>
            <person name="Takaki Y."/>
            <person name="Nishi S."/>
            <person name="Hori S."/>
            <person name="Arai W."/>
            <person name="Tsubouchi T."/>
            <person name="Morono Y."/>
            <person name="Uchiyama I."/>
            <person name="Ito T."/>
            <person name="Fujiyama A."/>
            <person name="Inagaki F."/>
            <person name="Takami H."/>
        </authorList>
    </citation>
    <scope>NUCLEOTIDE SEQUENCE</scope>
    <source>
        <strain evidence="1">Expedition CK06-06</strain>
    </source>
</reference>
<organism evidence="1">
    <name type="scientific">marine sediment metagenome</name>
    <dbReference type="NCBI Taxonomy" id="412755"/>
    <lineage>
        <taxon>unclassified sequences</taxon>
        <taxon>metagenomes</taxon>
        <taxon>ecological metagenomes</taxon>
    </lineage>
</organism>
<sequence length="147" mass="16621">MVEVPQATSTSEKNLNELTQYNLTAALDYAKHHLAVEEDISYTNQSSEPILDLLLIVEPARYPGVFHLKDLTWGDGNPVLGYSHEIGQLQIPLEEPLEPGEIIKLSLEYELTLTSPDPSFYGRPVPFGYSTRQTNLVDWYPFIPPYV</sequence>